<protein>
    <submittedName>
        <fullName evidence="2">Unannotated protein</fullName>
    </submittedName>
</protein>
<accession>A0A6J6HT47</accession>
<dbReference type="AlphaFoldDB" id="A0A6J6HT47"/>
<feature type="domain" description="Carboxymuconolactone decarboxylase-like" evidence="1">
    <location>
        <begin position="36"/>
        <end position="119"/>
    </location>
</feature>
<dbReference type="InterPro" id="IPR003779">
    <property type="entry name" value="CMD-like"/>
</dbReference>
<evidence type="ECO:0000259" key="1">
    <source>
        <dbReference type="Pfam" id="PF02627"/>
    </source>
</evidence>
<proteinExistence type="predicted"/>
<dbReference type="GO" id="GO:0051920">
    <property type="term" value="F:peroxiredoxin activity"/>
    <property type="evidence" value="ECO:0007669"/>
    <property type="project" value="InterPro"/>
</dbReference>
<evidence type="ECO:0000313" key="2">
    <source>
        <dbReference type="EMBL" id="CAB4616077.1"/>
    </source>
</evidence>
<organism evidence="2">
    <name type="scientific">freshwater metagenome</name>
    <dbReference type="NCBI Taxonomy" id="449393"/>
    <lineage>
        <taxon>unclassified sequences</taxon>
        <taxon>metagenomes</taxon>
        <taxon>ecological metagenomes</taxon>
    </lineage>
</organism>
<reference evidence="2" key="1">
    <citation type="submission" date="2020-05" db="EMBL/GenBank/DDBJ databases">
        <authorList>
            <person name="Chiriac C."/>
            <person name="Salcher M."/>
            <person name="Ghai R."/>
            <person name="Kavagutti S V."/>
        </authorList>
    </citation>
    <scope>NUCLEOTIDE SEQUENCE</scope>
</reference>
<dbReference type="Gene3D" id="1.20.1290.10">
    <property type="entry name" value="AhpD-like"/>
    <property type="match status" value="1"/>
</dbReference>
<dbReference type="PANTHER" id="PTHR33570">
    <property type="entry name" value="4-CARBOXYMUCONOLACTONE DECARBOXYLASE FAMILY PROTEIN"/>
    <property type="match status" value="1"/>
</dbReference>
<gene>
    <name evidence="2" type="ORF">UFOPK1835_01410</name>
</gene>
<dbReference type="InterPro" id="IPR029032">
    <property type="entry name" value="AhpD-like"/>
</dbReference>
<dbReference type="Pfam" id="PF02627">
    <property type="entry name" value="CMD"/>
    <property type="match status" value="1"/>
</dbReference>
<sequence>MTDEALTETERRDRGVSKYHEIYGDDAFILPEGQADFFDLMMKQLFGEVWSRPALSIESRRLLVMGVLAAQQRFDVLGIQLARCLETGELSDEQVREVAIQLIPYVGYPSSGDLFRVTEAAIANAAKGAS</sequence>
<dbReference type="InterPro" id="IPR052512">
    <property type="entry name" value="4CMD/NDH-1_regulator"/>
</dbReference>
<name>A0A6J6HT47_9ZZZZ</name>
<dbReference type="PANTHER" id="PTHR33570:SF2">
    <property type="entry name" value="CARBOXYMUCONOLACTONE DECARBOXYLASE-LIKE DOMAIN-CONTAINING PROTEIN"/>
    <property type="match status" value="1"/>
</dbReference>
<dbReference type="EMBL" id="CAEZUP010000064">
    <property type="protein sequence ID" value="CAB4616077.1"/>
    <property type="molecule type" value="Genomic_DNA"/>
</dbReference>
<dbReference type="SUPFAM" id="SSF69118">
    <property type="entry name" value="AhpD-like"/>
    <property type="match status" value="1"/>
</dbReference>